<protein>
    <submittedName>
        <fullName evidence="2">Uncharacterized protein</fullName>
    </submittedName>
</protein>
<sequence length="181" mass="20743">MEIKQESLSLPSSSSSFDKYHDQSNIKAASEDLFEIARQKKFNLIIPLEHEEPNKKFRLNRKALAIVCRSNMTRMQCNYQVTNDDRAWNSFLKKGQYIEFGEFRSVTSRAGTKWSKNIQHEHEQTSTTSSTQNQHVPIPKTSLIAEQIAQDIMINIKISIENAMELANSRISAASQHEKNA</sequence>
<dbReference type="Proteomes" id="UP000663881">
    <property type="component" value="Unassembled WGS sequence"/>
</dbReference>
<evidence type="ECO:0000313" key="2">
    <source>
        <dbReference type="EMBL" id="CAF3864832.1"/>
    </source>
</evidence>
<feature type="compositionally biased region" description="Low complexity" evidence="1">
    <location>
        <begin position="7"/>
        <end position="16"/>
    </location>
</feature>
<accession>A0A819FA50</accession>
<feature type="region of interest" description="Disordered" evidence="1">
    <location>
        <begin position="1"/>
        <end position="20"/>
    </location>
</feature>
<gene>
    <name evidence="2" type="ORF">OKA104_LOCUS22248</name>
</gene>
<comment type="caution">
    <text evidence="2">The sequence shown here is derived from an EMBL/GenBank/DDBJ whole genome shotgun (WGS) entry which is preliminary data.</text>
</comment>
<organism evidence="2 3">
    <name type="scientific">Adineta steineri</name>
    <dbReference type="NCBI Taxonomy" id="433720"/>
    <lineage>
        <taxon>Eukaryota</taxon>
        <taxon>Metazoa</taxon>
        <taxon>Spiralia</taxon>
        <taxon>Gnathifera</taxon>
        <taxon>Rotifera</taxon>
        <taxon>Eurotatoria</taxon>
        <taxon>Bdelloidea</taxon>
        <taxon>Adinetida</taxon>
        <taxon>Adinetidae</taxon>
        <taxon>Adineta</taxon>
    </lineage>
</organism>
<reference evidence="2" key="1">
    <citation type="submission" date="2021-02" db="EMBL/GenBank/DDBJ databases">
        <authorList>
            <person name="Nowell W R."/>
        </authorList>
    </citation>
    <scope>NUCLEOTIDE SEQUENCE</scope>
</reference>
<name>A0A819FA50_9BILA</name>
<proteinExistence type="predicted"/>
<evidence type="ECO:0000313" key="3">
    <source>
        <dbReference type="Proteomes" id="UP000663881"/>
    </source>
</evidence>
<evidence type="ECO:0000256" key="1">
    <source>
        <dbReference type="SAM" id="MobiDB-lite"/>
    </source>
</evidence>
<dbReference type="AlphaFoldDB" id="A0A819FA50"/>
<dbReference type="EMBL" id="CAJOAY010001608">
    <property type="protein sequence ID" value="CAF3864832.1"/>
    <property type="molecule type" value="Genomic_DNA"/>
</dbReference>